<evidence type="ECO:0000259" key="1">
    <source>
        <dbReference type="PROSITE" id="PS50053"/>
    </source>
</evidence>
<dbReference type="InterPro" id="IPR019956">
    <property type="entry name" value="Ubiquitin_dom"/>
</dbReference>
<name>A0A914XR30_9BILA</name>
<dbReference type="Gene3D" id="3.10.20.90">
    <property type="entry name" value="Phosphatidylinositol 3-kinase Catalytic Subunit, Chain A, domain 1"/>
    <property type="match status" value="2"/>
</dbReference>
<dbReference type="InterPro" id="IPR000626">
    <property type="entry name" value="Ubiquitin-like_dom"/>
</dbReference>
<dbReference type="PROSITE" id="PS00299">
    <property type="entry name" value="UBIQUITIN_1"/>
    <property type="match status" value="1"/>
</dbReference>
<dbReference type="PANTHER" id="PTHR10666">
    <property type="entry name" value="UBIQUITIN"/>
    <property type="match status" value="1"/>
</dbReference>
<protein>
    <submittedName>
        <fullName evidence="3">Ubiquitin-like domain-containing protein</fullName>
    </submittedName>
</protein>
<evidence type="ECO:0000313" key="2">
    <source>
        <dbReference type="Proteomes" id="UP000887566"/>
    </source>
</evidence>
<feature type="domain" description="Ubiquitin-like" evidence="1">
    <location>
        <begin position="82"/>
        <end position="152"/>
    </location>
</feature>
<reference evidence="3" key="1">
    <citation type="submission" date="2022-11" db="UniProtKB">
        <authorList>
            <consortium name="WormBaseParasite"/>
        </authorList>
    </citation>
    <scope>IDENTIFICATION</scope>
</reference>
<dbReference type="PROSITE" id="PS50053">
    <property type="entry name" value="UBIQUITIN_2"/>
    <property type="match status" value="2"/>
</dbReference>
<keyword evidence="2" id="KW-1185">Reference proteome</keyword>
<dbReference type="WBParaSite" id="PSAMB.scaffold986size37625.g10394.t1">
    <property type="protein sequence ID" value="PSAMB.scaffold986size37625.g10394.t1"/>
    <property type="gene ID" value="PSAMB.scaffold986size37625.g10394"/>
</dbReference>
<dbReference type="CDD" id="cd17039">
    <property type="entry name" value="Ubl_ubiquitin_like"/>
    <property type="match status" value="1"/>
</dbReference>
<organism evidence="2 3">
    <name type="scientific">Plectus sambesii</name>
    <dbReference type="NCBI Taxonomy" id="2011161"/>
    <lineage>
        <taxon>Eukaryota</taxon>
        <taxon>Metazoa</taxon>
        <taxon>Ecdysozoa</taxon>
        <taxon>Nematoda</taxon>
        <taxon>Chromadorea</taxon>
        <taxon>Plectida</taxon>
        <taxon>Plectina</taxon>
        <taxon>Plectoidea</taxon>
        <taxon>Plectidae</taxon>
        <taxon>Plectus</taxon>
    </lineage>
</organism>
<evidence type="ECO:0000313" key="3">
    <source>
        <dbReference type="WBParaSite" id="PSAMB.scaffold986size37625.g10394.t1"/>
    </source>
</evidence>
<proteinExistence type="predicted"/>
<dbReference type="Pfam" id="PF00240">
    <property type="entry name" value="ubiquitin"/>
    <property type="match status" value="2"/>
</dbReference>
<dbReference type="Proteomes" id="UP000887566">
    <property type="component" value="Unplaced"/>
</dbReference>
<dbReference type="PRINTS" id="PR00348">
    <property type="entry name" value="UBIQUITIN"/>
</dbReference>
<sequence>MADDLVEAGLISVFNKSAKFSPTLIKRDHAIRTLGDEEYRAGTIGIDHIFKTVLKVNHGQEAIHEKNDSDDEDYAVHDSNNPKIFVKTSSRKIIAINISLSATVDELKSIVQEREGIPIPKQQLLLCGRLLGEGGRTLQDCNVQEGATLHVIDSTVDPMVEVFVKTLTGRTISLQIPLSTSVEDVRAFIQDREGIPEDHQRLLIGGQQMDDGRSLAEYNVMEWSTIHLVLRLRGGGFSCYHTEMKYFDEAFNYDFSKFPADTVRYYRGGQQYHRPIGSKRYALKV</sequence>
<feature type="domain" description="Ubiquitin-like" evidence="1">
    <location>
        <begin position="160"/>
        <end position="235"/>
    </location>
</feature>
<dbReference type="AlphaFoldDB" id="A0A914XR30"/>
<dbReference type="InterPro" id="IPR019954">
    <property type="entry name" value="Ubiquitin_CS"/>
</dbReference>
<dbReference type="SUPFAM" id="SSF54236">
    <property type="entry name" value="Ubiquitin-like"/>
    <property type="match status" value="2"/>
</dbReference>
<dbReference type="FunFam" id="3.10.20.90:FF:000160">
    <property type="entry name" value="Polyubiquitin-C"/>
    <property type="match status" value="1"/>
</dbReference>
<dbReference type="SMART" id="SM00213">
    <property type="entry name" value="UBQ"/>
    <property type="match status" value="2"/>
</dbReference>
<dbReference type="InterPro" id="IPR029071">
    <property type="entry name" value="Ubiquitin-like_domsf"/>
</dbReference>
<accession>A0A914XR30</accession>
<dbReference type="InterPro" id="IPR050158">
    <property type="entry name" value="Ubiquitin_ubiquitin-like"/>
</dbReference>